<proteinExistence type="predicted"/>
<dbReference type="SMART" id="SM00342">
    <property type="entry name" value="HTH_ARAC"/>
    <property type="match status" value="1"/>
</dbReference>
<evidence type="ECO:0000256" key="2">
    <source>
        <dbReference type="ARBA" id="ARBA00023125"/>
    </source>
</evidence>
<name>A0AAE3MLQ7_9FLAO</name>
<keyword evidence="7" id="KW-1185">Reference proteome</keyword>
<feature type="transmembrane region" description="Helical" evidence="4">
    <location>
        <begin position="211"/>
        <end position="229"/>
    </location>
</feature>
<dbReference type="Proteomes" id="UP001207116">
    <property type="component" value="Unassembled WGS sequence"/>
</dbReference>
<gene>
    <name evidence="6" type="ORF">OO016_10830</name>
</gene>
<dbReference type="RefSeq" id="WP_266013589.1">
    <property type="nucleotide sequence ID" value="NZ_JAPFQP010000003.1"/>
</dbReference>
<dbReference type="PANTHER" id="PTHR43280:SF29">
    <property type="entry name" value="ARAC-FAMILY TRANSCRIPTIONAL REGULATOR"/>
    <property type="match status" value="1"/>
</dbReference>
<feature type="transmembrane region" description="Helical" evidence="4">
    <location>
        <begin position="140"/>
        <end position="161"/>
    </location>
</feature>
<dbReference type="PANTHER" id="PTHR43280">
    <property type="entry name" value="ARAC-FAMILY TRANSCRIPTIONAL REGULATOR"/>
    <property type="match status" value="1"/>
</dbReference>
<dbReference type="GO" id="GO:0003700">
    <property type="term" value="F:DNA-binding transcription factor activity"/>
    <property type="evidence" value="ECO:0007669"/>
    <property type="project" value="InterPro"/>
</dbReference>
<feature type="transmembrane region" description="Helical" evidence="4">
    <location>
        <begin position="7"/>
        <end position="25"/>
    </location>
</feature>
<protein>
    <submittedName>
        <fullName evidence="6">Helix-turn-helix domain-containing protein</fullName>
    </submittedName>
</protein>
<evidence type="ECO:0000256" key="1">
    <source>
        <dbReference type="ARBA" id="ARBA00023015"/>
    </source>
</evidence>
<feature type="transmembrane region" description="Helical" evidence="4">
    <location>
        <begin position="37"/>
        <end position="60"/>
    </location>
</feature>
<evidence type="ECO:0000256" key="3">
    <source>
        <dbReference type="ARBA" id="ARBA00023163"/>
    </source>
</evidence>
<organism evidence="6 7">
    <name type="scientific">Lentiprolixibacter aurantiacus</name>
    <dbReference type="NCBI Taxonomy" id="2993939"/>
    <lineage>
        <taxon>Bacteria</taxon>
        <taxon>Pseudomonadati</taxon>
        <taxon>Bacteroidota</taxon>
        <taxon>Flavobacteriia</taxon>
        <taxon>Flavobacteriales</taxon>
        <taxon>Flavobacteriaceae</taxon>
        <taxon>Lentiprolixibacter</taxon>
    </lineage>
</organism>
<accession>A0AAE3MLQ7</accession>
<dbReference type="AlphaFoldDB" id="A0AAE3MLQ7"/>
<dbReference type="GO" id="GO:0043565">
    <property type="term" value="F:sequence-specific DNA binding"/>
    <property type="evidence" value="ECO:0007669"/>
    <property type="project" value="InterPro"/>
</dbReference>
<dbReference type="Gene3D" id="1.10.10.60">
    <property type="entry name" value="Homeodomain-like"/>
    <property type="match status" value="1"/>
</dbReference>
<dbReference type="SUPFAM" id="SSF46689">
    <property type="entry name" value="Homeodomain-like"/>
    <property type="match status" value="1"/>
</dbReference>
<dbReference type="PROSITE" id="PS01124">
    <property type="entry name" value="HTH_ARAC_FAMILY_2"/>
    <property type="match status" value="1"/>
</dbReference>
<dbReference type="InterPro" id="IPR018060">
    <property type="entry name" value="HTH_AraC"/>
</dbReference>
<sequence>MERLVDIFIWAALLQGLFLGWLYIFSSKHKSLANKLLGLFILAFVLEALTFIPLGSIWGYSTDRYFTLPEVKMLLPIFFLHYVLEKLGRVRHYFGLLKTHYSFALSFLLVTLFNVCIYVLKGQTIYELFDFGMIESLFMIMQYYAFFFTIAAIIISIWEILKYSNLVKNTYSDLELLQIRWLWQFVLAIIPIVLVWGMELIWILLGGRGESIYTTLIWFLVIIFIYFLSYKAYQQKNLLDKLPDSARGEKKEQLAPENSNPEDYEELGIQLQEFMRLSKIYTRHDLTLYDLSREVDVSPRLISACINRKFRNNFAEWVNSFRVKEALDNLNDPAYSHLSVEGIGSDSGFKSRSAMYAAFKKQTGHSPGHFRQV</sequence>
<keyword evidence="1" id="KW-0805">Transcription regulation</keyword>
<dbReference type="Pfam" id="PF12833">
    <property type="entry name" value="HTH_18"/>
    <property type="match status" value="1"/>
</dbReference>
<evidence type="ECO:0000313" key="6">
    <source>
        <dbReference type="EMBL" id="MCX2720095.1"/>
    </source>
</evidence>
<feature type="transmembrane region" description="Helical" evidence="4">
    <location>
        <begin position="181"/>
        <end position="205"/>
    </location>
</feature>
<keyword evidence="2" id="KW-0238">DNA-binding</keyword>
<keyword evidence="4" id="KW-1133">Transmembrane helix</keyword>
<evidence type="ECO:0000256" key="4">
    <source>
        <dbReference type="SAM" id="Phobius"/>
    </source>
</evidence>
<feature type="domain" description="HTH araC/xylS-type" evidence="5">
    <location>
        <begin position="272"/>
        <end position="373"/>
    </location>
</feature>
<dbReference type="InterPro" id="IPR009057">
    <property type="entry name" value="Homeodomain-like_sf"/>
</dbReference>
<keyword evidence="3" id="KW-0804">Transcription</keyword>
<evidence type="ECO:0000313" key="7">
    <source>
        <dbReference type="Proteomes" id="UP001207116"/>
    </source>
</evidence>
<evidence type="ECO:0000259" key="5">
    <source>
        <dbReference type="PROSITE" id="PS01124"/>
    </source>
</evidence>
<dbReference type="EMBL" id="JAPFQP010000003">
    <property type="protein sequence ID" value="MCX2720095.1"/>
    <property type="molecule type" value="Genomic_DNA"/>
</dbReference>
<reference evidence="6" key="1">
    <citation type="submission" date="2022-11" db="EMBL/GenBank/DDBJ databases">
        <title>The characterization of three novel Bacteroidetes species and genomic analysis of their roles in tidal elemental geochemical cycles.</title>
        <authorList>
            <person name="Ma K.-J."/>
        </authorList>
    </citation>
    <scope>NUCLEOTIDE SEQUENCE</scope>
    <source>
        <strain evidence="6">M415</strain>
    </source>
</reference>
<keyword evidence="4" id="KW-0812">Transmembrane</keyword>
<feature type="transmembrane region" description="Helical" evidence="4">
    <location>
        <begin position="96"/>
        <end position="120"/>
    </location>
</feature>
<keyword evidence="4" id="KW-0472">Membrane</keyword>
<comment type="caution">
    <text evidence="6">The sequence shown here is derived from an EMBL/GenBank/DDBJ whole genome shotgun (WGS) entry which is preliminary data.</text>
</comment>